<dbReference type="InterPro" id="IPR036736">
    <property type="entry name" value="ACP-like_sf"/>
</dbReference>
<dbReference type="Pfam" id="PF00975">
    <property type="entry name" value="Thioesterase"/>
    <property type="match status" value="1"/>
</dbReference>
<proteinExistence type="predicted"/>
<dbReference type="InterPro" id="IPR020845">
    <property type="entry name" value="AMP-binding_CS"/>
</dbReference>
<evidence type="ECO:0000313" key="2">
    <source>
        <dbReference type="EMBL" id="KAF2272523.1"/>
    </source>
</evidence>
<evidence type="ECO:0000259" key="1">
    <source>
        <dbReference type="PROSITE" id="PS50075"/>
    </source>
</evidence>
<dbReference type="InterPro" id="IPR001031">
    <property type="entry name" value="Thioesterase"/>
</dbReference>
<dbReference type="InterPro" id="IPR045851">
    <property type="entry name" value="AMP-bd_C_sf"/>
</dbReference>
<dbReference type="GeneID" id="54554405"/>
<dbReference type="Pfam" id="PF00501">
    <property type="entry name" value="AMP-binding"/>
    <property type="match status" value="1"/>
</dbReference>
<dbReference type="Gene3D" id="3.40.50.12780">
    <property type="entry name" value="N-terminal domain of ligase-like"/>
    <property type="match status" value="1"/>
</dbReference>
<dbReference type="InterPro" id="IPR042099">
    <property type="entry name" value="ANL_N_sf"/>
</dbReference>
<dbReference type="PROSITE" id="PS00455">
    <property type="entry name" value="AMP_BINDING"/>
    <property type="match status" value="1"/>
</dbReference>
<dbReference type="Gene3D" id="3.30.300.30">
    <property type="match status" value="1"/>
</dbReference>
<dbReference type="InterPro" id="IPR000873">
    <property type="entry name" value="AMP-dep_synth/lig_dom"/>
</dbReference>
<accession>A0A6A6J8P3</accession>
<dbReference type="Pfam" id="PF00550">
    <property type="entry name" value="PP-binding"/>
    <property type="match status" value="1"/>
</dbReference>
<dbReference type="PROSITE" id="PS50075">
    <property type="entry name" value="CARRIER"/>
    <property type="match status" value="1"/>
</dbReference>
<feature type="domain" description="Carrier" evidence="1">
    <location>
        <begin position="563"/>
        <end position="637"/>
    </location>
</feature>
<sequence length="916" mass="100790">MATTLQAVLRSTLENSHHNAGEAIITYQQGDVITESRLSYTQLLERAENNATLLKSNLGINNGSIVVLYFNNHEDNIIWLWSVLFSGAIPAMSTPFPALEELRIKHIAHVDKLFNRPIYLTRSDLIKQFPKVEGLDICTVDTLEDSSPPQATPNSYTSVPSDTALLMLTSGSTGHAKAVPLTHSQILASLAGKLESCSGPEAHKCVLNWIGFDHVAAMEAHFLALISGGDQVHIHASDVVTEPLLFLEMMQKYKVTRSFAPNFFLEKLRRSLESAPPTNLDLSSLRVLVSGGEAIVTKTLRQLGKTLVKYGAPANSIVPAFGMTETFAGCIFNSEVVQEQDADLNAPFASVGKGINGLEMRITPNPEVSDGKSGNVELRGPVVLSKYFNSVQATSAAFSEDGYFKTGDLGHLDADGNLHLIGRAKETILINGVHHRPDDIEKAIGDARLEGVMPDYTVVFEHRRNGMATEEVFVVYLPSFDVTDSAALLSTHDAIVKIAMAVTGTRPSVLPLDEKVLQKSSLGKLSRTKIKNLLKSPDLLSRQAAYEETIQEARESTFTAPETDLERLIHQVVGTYLNLPPETLGVTTPIFSLGVTSIDILQLKSKLEKRLKKTIETGTMLQNTTIRSLALALDSTTTPTYNPVVTLRPHGSKNPLWLVHPGVGDVLVFLELAKHMDDRPVYALRAKGFQGEGYFTSIPEAVNAYYTAIKATQPHGPYALAGYCYGAMLAFETSKKLEAQGDEVRFLGSFDLPPHIAWRMRQLDWVACLAHLAFFVGLITEDYSHDVMPLLREGSKRQALRHIIDVADKDRWEELALTEEALYSWTTLAHELHVIAVDYEPLGSVQSIDVFYAEPLRICASTKEDWAKGPLKEWEGFSRRELGMHDCPGGHYTMIGPDWVGGFAEILRAVLKARGL</sequence>
<dbReference type="SUPFAM" id="SSF53474">
    <property type="entry name" value="alpha/beta-Hydrolases"/>
    <property type="match status" value="1"/>
</dbReference>
<dbReference type="EMBL" id="ML986520">
    <property type="protein sequence ID" value="KAF2272523.1"/>
    <property type="molecule type" value="Genomic_DNA"/>
</dbReference>
<dbReference type="GO" id="GO:0006633">
    <property type="term" value="P:fatty acid biosynthetic process"/>
    <property type="evidence" value="ECO:0007669"/>
    <property type="project" value="TreeGrafter"/>
</dbReference>
<dbReference type="Proteomes" id="UP000800097">
    <property type="component" value="Unassembled WGS sequence"/>
</dbReference>
<dbReference type="RefSeq" id="XP_033650062.1">
    <property type="nucleotide sequence ID" value="XM_033801230.1"/>
</dbReference>
<dbReference type="OrthoDB" id="10253869at2759"/>
<dbReference type="Gene3D" id="3.40.50.1820">
    <property type="entry name" value="alpha/beta hydrolase"/>
    <property type="match status" value="1"/>
</dbReference>
<keyword evidence="3" id="KW-1185">Reference proteome</keyword>
<dbReference type="Gene3D" id="1.10.1200.10">
    <property type="entry name" value="ACP-like"/>
    <property type="match status" value="1"/>
</dbReference>
<dbReference type="GO" id="GO:0031957">
    <property type="term" value="F:very long-chain fatty acid-CoA ligase activity"/>
    <property type="evidence" value="ECO:0007669"/>
    <property type="project" value="TreeGrafter"/>
</dbReference>
<reference evidence="2" key="1">
    <citation type="journal article" date="2020" name="Stud. Mycol.">
        <title>101 Dothideomycetes genomes: a test case for predicting lifestyles and emergence of pathogens.</title>
        <authorList>
            <person name="Haridas S."/>
            <person name="Albert R."/>
            <person name="Binder M."/>
            <person name="Bloem J."/>
            <person name="Labutti K."/>
            <person name="Salamov A."/>
            <person name="Andreopoulos B."/>
            <person name="Baker S."/>
            <person name="Barry K."/>
            <person name="Bills G."/>
            <person name="Bluhm B."/>
            <person name="Cannon C."/>
            <person name="Castanera R."/>
            <person name="Culley D."/>
            <person name="Daum C."/>
            <person name="Ezra D."/>
            <person name="Gonzalez J."/>
            <person name="Henrissat B."/>
            <person name="Kuo A."/>
            <person name="Liang C."/>
            <person name="Lipzen A."/>
            <person name="Lutzoni F."/>
            <person name="Magnuson J."/>
            <person name="Mondo S."/>
            <person name="Nolan M."/>
            <person name="Ohm R."/>
            <person name="Pangilinan J."/>
            <person name="Park H.-J."/>
            <person name="Ramirez L."/>
            <person name="Alfaro M."/>
            <person name="Sun H."/>
            <person name="Tritt A."/>
            <person name="Yoshinaga Y."/>
            <person name="Zwiers L.-H."/>
            <person name="Turgeon B."/>
            <person name="Goodwin S."/>
            <person name="Spatafora J."/>
            <person name="Crous P."/>
            <person name="Grigoriev I."/>
        </authorList>
    </citation>
    <scope>NUCLEOTIDE SEQUENCE</scope>
    <source>
        <strain evidence="2">CBS 379.55</strain>
    </source>
</reference>
<protein>
    <submittedName>
        <fullName evidence="2">Putative non-ribosomal peptide synthase-like protein</fullName>
    </submittedName>
</protein>
<organism evidence="2 3">
    <name type="scientific">Westerdykella ornata</name>
    <dbReference type="NCBI Taxonomy" id="318751"/>
    <lineage>
        <taxon>Eukaryota</taxon>
        <taxon>Fungi</taxon>
        <taxon>Dikarya</taxon>
        <taxon>Ascomycota</taxon>
        <taxon>Pezizomycotina</taxon>
        <taxon>Dothideomycetes</taxon>
        <taxon>Pleosporomycetidae</taxon>
        <taxon>Pleosporales</taxon>
        <taxon>Sporormiaceae</taxon>
        <taxon>Westerdykella</taxon>
    </lineage>
</organism>
<dbReference type="SUPFAM" id="SSF56801">
    <property type="entry name" value="Acetyl-CoA synthetase-like"/>
    <property type="match status" value="1"/>
</dbReference>
<dbReference type="InterPro" id="IPR029058">
    <property type="entry name" value="AB_hydrolase_fold"/>
</dbReference>
<evidence type="ECO:0000313" key="3">
    <source>
        <dbReference type="Proteomes" id="UP000800097"/>
    </source>
</evidence>
<dbReference type="SUPFAM" id="SSF47336">
    <property type="entry name" value="ACP-like"/>
    <property type="match status" value="1"/>
</dbReference>
<dbReference type="PANTHER" id="PTHR24096:SF267">
    <property type="entry name" value="MALONATE--COA LIGASE ACSF3, MITOCHONDRIAL"/>
    <property type="match status" value="1"/>
</dbReference>
<dbReference type="PANTHER" id="PTHR24096">
    <property type="entry name" value="LONG-CHAIN-FATTY-ACID--COA LIGASE"/>
    <property type="match status" value="1"/>
</dbReference>
<name>A0A6A6J8P3_WESOR</name>
<gene>
    <name evidence="2" type="ORF">EI97DRAFT_461910</name>
</gene>
<dbReference type="AlphaFoldDB" id="A0A6A6J8P3"/>
<dbReference type="InterPro" id="IPR009081">
    <property type="entry name" value="PP-bd_ACP"/>
</dbReference>